<evidence type="ECO:0000313" key="1">
    <source>
        <dbReference type="EMBL" id="KAA3529734.1"/>
    </source>
</evidence>
<sequence>MSLTWDCSRPHFVLGSVDMVPPTPNVSFSKFLDEMQRLYKKLPVGEQKKFKRAIYQYFKRAEPEKGWQSLIEKVIGKSATVINWSVKNDLTELSRGAGDTERAIARYYYLHSLTYDLSFAHAVDAIIFKKDPRGKTYEAVKTISVFQPQYAPVEKIDDTWKSSIHSWELSCQPNKPANLRLASLAIEATQSANTHEPLALIASVHIMPAYEVETGIELRFRSVDIVIECADQSPASDVRYLEPSQWSAACRNAKFSQAGTSTAPYVTLSNEDDAGLEGQYNSDTLFCFHPNQRAAKFEAELGASVISTNAIFPEDMNLSSRMKAEIIKRMLAKAVLPEPDETGHISLHKLKYDVCAVERAFR</sequence>
<organism evidence="1 2">
    <name type="scientific">Agrobacterium vitis</name>
    <name type="common">Rhizobium vitis</name>
    <dbReference type="NCBI Taxonomy" id="373"/>
    <lineage>
        <taxon>Bacteria</taxon>
        <taxon>Pseudomonadati</taxon>
        <taxon>Pseudomonadota</taxon>
        <taxon>Alphaproteobacteria</taxon>
        <taxon>Hyphomicrobiales</taxon>
        <taxon>Rhizobiaceae</taxon>
        <taxon>Rhizobium/Agrobacterium group</taxon>
        <taxon>Agrobacterium</taxon>
    </lineage>
</organism>
<dbReference type="EMBL" id="QUSG01000003">
    <property type="protein sequence ID" value="KAA3529734.1"/>
    <property type="molecule type" value="Genomic_DNA"/>
</dbReference>
<dbReference type="AlphaFoldDB" id="A0A368NPF2"/>
<name>A0A368NPF2_AGRVI</name>
<accession>A0A368NPF2</accession>
<evidence type="ECO:0000313" key="2">
    <source>
        <dbReference type="Proteomes" id="UP000436911"/>
    </source>
</evidence>
<gene>
    <name evidence="1" type="ORF">DXT89_08500</name>
</gene>
<reference evidence="1 2" key="1">
    <citation type="submission" date="2018-08" db="EMBL/GenBank/DDBJ databases">
        <title>Genome sequencing of Agrobacterium vitis strain ICMP 10754.</title>
        <authorList>
            <person name="Visnovsky S.B."/>
            <person name="Pitman A.R."/>
        </authorList>
    </citation>
    <scope>NUCLEOTIDE SEQUENCE [LARGE SCALE GENOMIC DNA]</scope>
    <source>
        <strain evidence="1 2">ICMP 10754</strain>
    </source>
</reference>
<dbReference type="Proteomes" id="UP000436911">
    <property type="component" value="Unassembled WGS sequence"/>
</dbReference>
<proteinExistence type="predicted"/>
<comment type="caution">
    <text evidence="1">The sequence shown here is derived from an EMBL/GenBank/DDBJ whole genome shotgun (WGS) entry which is preliminary data.</text>
</comment>
<protein>
    <submittedName>
        <fullName evidence="1">Uncharacterized protein</fullName>
    </submittedName>
</protein>